<evidence type="ECO:0000313" key="2">
    <source>
        <dbReference type="Proteomes" id="UP000000490"/>
    </source>
</evidence>
<dbReference type="EMBL" id="CP002872">
    <property type="protein sequence ID" value="AEI35118.1"/>
    <property type="molecule type" value="Genomic_DNA"/>
</dbReference>
<sequence length="51" mass="5852">MFEQLTSVKLTSIDTAHILRNFIRILSILVNKLKFITLFNLCKLVISSLDS</sequence>
<gene>
    <name evidence="1" type="ordered locus">F7308_0190</name>
</gene>
<protein>
    <submittedName>
        <fullName evidence="1">Uncharacterized protein</fullName>
    </submittedName>
</protein>
<proteinExistence type="predicted"/>
<evidence type="ECO:0000313" key="1">
    <source>
        <dbReference type="EMBL" id="AEI35118.1"/>
    </source>
</evidence>
<accession>A0ABM5M7F5</accession>
<dbReference type="Proteomes" id="UP000000490">
    <property type="component" value="Chromosome"/>
</dbReference>
<reference evidence="1" key="1">
    <citation type="submission" date="2011-05" db="EMBL/GenBank/DDBJ databases">
        <authorList>
            <person name="Kuske C.R."/>
            <person name="Challacombe J.F."/>
            <person name="Siddaramappa S."/>
            <person name="Petersen J.M."/>
            <person name="Bruce D.C."/>
        </authorList>
    </citation>
    <scope>NUCLEOTIDE SEQUENCE</scope>
    <source>
        <strain evidence="1">TX077308</strain>
    </source>
</reference>
<organism evidence="1 2">
    <name type="scientific">Francisella salina</name>
    <dbReference type="NCBI Taxonomy" id="573569"/>
    <lineage>
        <taxon>Bacteria</taxon>
        <taxon>Pseudomonadati</taxon>
        <taxon>Pseudomonadota</taxon>
        <taxon>Gammaproteobacteria</taxon>
        <taxon>Thiotrichales</taxon>
        <taxon>Francisellaceae</taxon>
        <taxon>Francisella</taxon>
    </lineage>
</organism>
<keyword evidence="2" id="KW-1185">Reference proteome</keyword>
<name>A0ABM5M7F5_FRAST</name>